<comment type="caution">
    <text evidence="2">The sequence shown here is derived from an EMBL/GenBank/DDBJ whole genome shotgun (WGS) entry which is preliminary data.</text>
</comment>
<protein>
    <submittedName>
        <fullName evidence="2">Glycosyltransferase</fullName>
        <ecNumber evidence="2">2.4.-.-</ecNumber>
    </submittedName>
</protein>
<organism evidence="2 3">
    <name type="scientific">Pontibacter locisalis</name>
    <dbReference type="NCBI Taxonomy" id="1719035"/>
    <lineage>
        <taxon>Bacteria</taxon>
        <taxon>Pseudomonadati</taxon>
        <taxon>Bacteroidota</taxon>
        <taxon>Cytophagia</taxon>
        <taxon>Cytophagales</taxon>
        <taxon>Hymenobacteraceae</taxon>
        <taxon>Pontibacter</taxon>
    </lineage>
</organism>
<name>A0ABW5IKG1_9BACT</name>
<dbReference type="SUPFAM" id="SSF53448">
    <property type="entry name" value="Nucleotide-diphospho-sugar transferases"/>
    <property type="match status" value="1"/>
</dbReference>
<dbReference type="GO" id="GO:0016757">
    <property type="term" value="F:glycosyltransferase activity"/>
    <property type="evidence" value="ECO:0007669"/>
    <property type="project" value="UniProtKB-KW"/>
</dbReference>
<accession>A0ABW5IKG1</accession>
<feature type="domain" description="Glycosyltransferase 2-like" evidence="1">
    <location>
        <begin position="8"/>
        <end position="174"/>
    </location>
</feature>
<dbReference type="EC" id="2.4.-.-" evidence="2"/>
<keyword evidence="2" id="KW-0808">Transferase</keyword>
<sequence>MSQCPLVSIICLCYNHEHFLREALDSVMRQTYPNMEVIVVDDMSTDGSMSILSEYLQQHPEIKFISTGRNIGNCAAFNLGWRASKGAFIIDFATDDVLLPERVSQQVEAFDRLEQSYGVVYTDAEYISDAGKHLYYHSQKYRPAPDGEVFAEVLARYFICPPTMLIRREVFEKLNGYDETLAFEDFDFWIRSARTFKYYYLNRVTTKRRIHTSALSKGLYKKGNKLLASTVKVCRKAVELVHTAEERKALGLRLRYEARHAYFTGNFREAEQLLMLLKQTCGLPPLYRFLNLLNRYRISLGFLRELYHMNRGK</sequence>
<evidence type="ECO:0000313" key="2">
    <source>
        <dbReference type="EMBL" id="MFD2513714.1"/>
    </source>
</evidence>
<evidence type="ECO:0000313" key="3">
    <source>
        <dbReference type="Proteomes" id="UP001597544"/>
    </source>
</evidence>
<dbReference type="Gene3D" id="3.90.550.10">
    <property type="entry name" value="Spore Coat Polysaccharide Biosynthesis Protein SpsA, Chain A"/>
    <property type="match status" value="1"/>
</dbReference>
<dbReference type="Pfam" id="PF00535">
    <property type="entry name" value="Glycos_transf_2"/>
    <property type="match status" value="1"/>
</dbReference>
<dbReference type="Proteomes" id="UP001597544">
    <property type="component" value="Unassembled WGS sequence"/>
</dbReference>
<dbReference type="InterPro" id="IPR001173">
    <property type="entry name" value="Glyco_trans_2-like"/>
</dbReference>
<dbReference type="PANTHER" id="PTHR43685:SF11">
    <property type="entry name" value="GLYCOSYLTRANSFERASE TAGX-RELATED"/>
    <property type="match status" value="1"/>
</dbReference>
<keyword evidence="3" id="KW-1185">Reference proteome</keyword>
<evidence type="ECO:0000259" key="1">
    <source>
        <dbReference type="Pfam" id="PF00535"/>
    </source>
</evidence>
<dbReference type="RefSeq" id="WP_377504812.1">
    <property type="nucleotide sequence ID" value="NZ_JBHULU010000010.1"/>
</dbReference>
<keyword evidence="2" id="KW-0328">Glycosyltransferase</keyword>
<dbReference type="InterPro" id="IPR029044">
    <property type="entry name" value="Nucleotide-diphossugar_trans"/>
</dbReference>
<dbReference type="PANTHER" id="PTHR43685">
    <property type="entry name" value="GLYCOSYLTRANSFERASE"/>
    <property type="match status" value="1"/>
</dbReference>
<reference evidence="3" key="1">
    <citation type="journal article" date="2019" name="Int. J. Syst. Evol. Microbiol.">
        <title>The Global Catalogue of Microorganisms (GCM) 10K type strain sequencing project: providing services to taxonomists for standard genome sequencing and annotation.</title>
        <authorList>
            <consortium name="The Broad Institute Genomics Platform"/>
            <consortium name="The Broad Institute Genome Sequencing Center for Infectious Disease"/>
            <person name="Wu L."/>
            <person name="Ma J."/>
        </authorList>
    </citation>
    <scope>NUCLEOTIDE SEQUENCE [LARGE SCALE GENOMIC DNA]</scope>
    <source>
        <strain evidence="3">KCTC 42498</strain>
    </source>
</reference>
<dbReference type="InterPro" id="IPR050834">
    <property type="entry name" value="Glycosyltransf_2"/>
</dbReference>
<gene>
    <name evidence="2" type="ORF">ACFSRY_07535</name>
</gene>
<proteinExistence type="predicted"/>
<dbReference type="EMBL" id="JBHULU010000010">
    <property type="protein sequence ID" value="MFD2513714.1"/>
    <property type="molecule type" value="Genomic_DNA"/>
</dbReference>